<name>A0A2M7B809_9BACT</name>
<proteinExistence type="predicted"/>
<protein>
    <submittedName>
        <fullName evidence="1">Uncharacterized protein</fullName>
    </submittedName>
</protein>
<dbReference type="AlphaFoldDB" id="A0A2M7B809"/>
<comment type="caution">
    <text evidence="1">The sequence shown here is derived from an EMBL/GenBank/DDBJ whole genome shotgun (WGS) entry which is preliminary data.</text>
</comment>
<dbReference type="EMBL" id="PEVH01000026">
    <property type="protein sequence ID" value="PIU99231.1"/>
    <property type="molecule type" value="Genomic_DNA"/>
</dbReference>
<sequence length="211" mass="23389">GQQLIATSSVATATEGQNLTEEIGKTMASKILGASKDLLNYKAGEELSQEEKQISDELTNQLKNKNYLPLNQPIDEKSLKIAADSVSAKKQYLESLVAINQECFKNFDKSVSNVLKDAFEKGDTSSSKKLSENYNCVFNDLINTPVPSDWVSFHKDLLTHYQNCKIVYEAIGNYQNDPIKASFALDAIKELINSAEQLQTIFEIKAKSVGL</sequence>
<dbReference type="Proteomes" id="UP000230131">
    <property type="component" value="Unassembled WGS sequence"/>
</dbReference>
<organism evidence="1 2">
    <name type="scientific">Candidatus Wolfebacteria bacterium CG03_land_8_20_14_0_80_36_15</name>
    <dbReference type="NCBI Taxonomy" id="1975067"/>
    <lineage>
        <taxon>Bacteria</taxon>
        <taxon>Candidatus Wolfeibacteriota</taxon>
    </lineage>
</organism>
<evidence type="ECO:0000313" key="1">
    <source>
        <dbReference type="EMBL" id="PIU99231.1"/>
    </source>
</evidence>
<reference evidence="2" key="1">
    <citation type="submission" date="2017-09" db="EMBL/GenBank/DDBJ databases">
        <title>Depth-based differentiation of microbial function through sediment-hosted aquifers and enrichment of novel symbionts in the deep terrestrial subsurface.</title>
        <authorList>
            <person name="Probst A.J."/>
            <person name="Ladd B."/>
            <person name="Jarett J.K."/>
            <person name="Geller-Mcgrath D.E."/>
            <person name="Sieber C.M.K."/>
            <person name="Emerson J.B."/>
            <person name="Anantharaman K."/>
            <person name="Thomas B.C."/>
            <person name="Malmstrom R."/>
            <person name="Stieglmeier M."/>
            <person name="Klingl A."/>
            <person name="Woyke T."/>
            <person name="Ryan C.M."/>
            <person name="Banfield J.F."/>
        </authorList>
    </citation>
    <scope>NUCLEOTIDE SEQUENCE [LARGE SCALE GENOMIC DNA]</scope>
</reference>
<gene>
    <name evidence="1" type="ORF">COS59_00820</name>
</gene>
<feature type="non-terminal residue" evidence="1">
    <location>
        <position position="1"/>
    </location>
</feature>
<accession>A0A2M7B809</accession>
<evidence type="ECO:0000313" key="2">
    <source>
        <dbReference type="Proteomes" id="UP000230131"/>
    </source>
</evidence>